<dbReference type="Proteomes" id="UP001200544">
    <property type="component" value="Unassembled WGS sequence"/>
</dbReference>
<dbReference type="EMBL" id="WCRY01000013">
    <property type="protein sequence ID" value="KAB4480902.1"/>
    <property type="molecule type" value="Genomic_DNA"/>
</dbReference>
<evidence type="ECO:0000313" key="8">
    <source>
        <dbReference type="EMBL" id="RHD90366.1"/>
    </source>
</evidence>
<evidence type="ECO:0000313" key="9">
    <source>
        <dbReference type="EMBL" id="RHL61187.1"/>
    </source>
</evidence>
<dbReference type="Proteomes" id="UP000284785">
    <property type="component" value="Unassembled WGS sequence"/>
</dbReference>
<evidence type="ECO:0000313" key="19">
    <source>
        <dbReference type="Proteomes" id="UP001156218"/>
    </source>
</evidence>
<accession>C6IGE6</accession>
<dbReference type="Proteomes" id="UP001217776">
    <property type="component" value="Unassembled WGS sequence"/>
</dbReference>
<dbReference type="Gene3D" id="3.60.120.10">
    <property type="entry name" value="Anthranilate synthase"/>
    <property type="match status" value="1"/>
</dbReference>
<dbReference type="InterPro" id="IPR015890">
    <property type="entry name" value="Chorismate_C"/>
</dbReference>
<evidence type="ECO:0000313" key="17">
    <source>
        <dbReference type="Proteomes" id="UP000440614"/>
    </source>
</evidence>
<evidence type="ECO:0000313" key="11">
    <source>
        <dbReference type="EMBL" id="UYU70804.1"/>
    </source>
</evidence>
<feature type="domain" description="Chorismate-utilising enzyme C-terminal" evidence="1">
    <location>
        <begin position="81"/>
        <end position="324"/>
    </location>
</feature>
<accession>A0A0P0FN65</accession>
<dbReference type="EMBL" id="WCSY01000011">
    <property type="protein sequence ID" value="KAB4312161.1"/>
    <property type="molecule type" value="Genomic_DNA"/>
</dbReference>
<dbReference type="NCBIfam" id="NF005486">
    <property type="entry name" value="PRK07093.1"/>
    <property type="match status" value="1"/>
</dbReference>
<dbReference type="EMBL" id="CZAP01000001">
    <property type="protein sequence ID" value="CUO86938.1"/>
    <property type="molecule type" value="Genomic_DNA"/>
</dbReference>
<reference evidence="7" key="6">
    <citation type="submission" date="2022-10" db="EMBL/GenBank/DDBJ databases">
        <title>Human gut microbiome strain richness.</title>
        <authorList>
            <person name="Chen-Liaw A."/>
        </authorList>
    </citation>
    <scope>NUCLEOTIDE SEQUENCE</scope>
    <source>
        <strain evidence="7">1001283st1_A3_1001283B150304_161114</strain>
    </source>
</reference>
<reference evidence="14 15" key="2">
    <citation type="submission" date="2018-08" db="EMBL/GenBank/DDBJ databases">
        <title>A genome reference for cultivated species of the human gut microbiota.</title>
        <authorList>
            <person name="Zou Y."/>
            <person name="Xue W."/>
            <person name="Luo G."/>
        </authorList>
    </citation>
    <scope>NUCLEOTIDE SEQUENCE [LARGE SCALE GENOMIC DNA]</scope>
    <source>
        <strain evidence="9 14">AF37-12</strain>
        <strain evidence="8 15">AM30-26</strain>
    </source>
</reference>
<dbReference type="SUPFAM" id="SSF56322">
    <property type="entry name" value="ADC synthase"/>
    <property type="match status" value="1"/>
</dbReference>
<dbReference type="PATRIC" id="fig|818.23.peg.2469"/>
<reference evidence="2 13" key="1">
    <citation type="submission" date="2015-09" db="EMBL/GenBank/DDBJ databases">
        <authorList>
            <consortium name="Pathogen Informatics"/>
        </authorList>
    </citation>
    <scope>NUCLEOTIDE SEQUENCE [LARGE SCALE GENOMIC DNA]</scope>
    <source>
        <strain evidence="2 13">2789STDY5834899</strain>
    </source>
</reference>
<evidence type="ECO:0000313" key="2">
    <source>
        <dbReference type="EMBL" id="CUO86938.1"/>
    </source>
</evidence>
<dbReference type="EMBL" id="JAHYQA010000004">
    <property type="protein sequence ID" value="MCE9237204.1"/>
    <property type="molecule type" value="Genomic_DNA"/>
</dbReference>
<dbReference type="OMA" id="MKGTINA"/>
<dbReference type="PRINTS" id="PR00095">
    <property type="entry name" value="ANTSNTHASEI"/>
</dbReference>
<dbReference type="GO" id="GO:0046820">
    <property type="term" value="F:4-amino-4-deoxychorismate synthase activity"/>
    <property type="evidence" value="ECO:0007669"/>
    <property type="project" value="UniProtKB-EC"/>
</dbReference>
<dbReference type="Pfam" id="PF00425">
    <property type="entry name" value="Chorismate_bind"/>
    <property type="match status" value="1"/>
</dbReference>
<reference evidence="6" key="5">
    <citation type="submission" date="2021-07" db="EMBL/GenBank/DDBJ databases">
        <title>Comparative genomics of Bacteroides fragilis group isolates reveals species-dependent resistance mechanisms and validates clinical tools for resistance prediction.</title>
        <authorList>
            <person name="Wallace M.J."/>
            <person name="Jean S."/>
            <person name="Wallace M.A."/>
            <person name="Carey-Ann B.D."/>
            <person name="Dantas G."/>
        </authorList>
    </citation>
    <scope>NUCLEOTIDE SEQUENCE</scope>
    <source>
        <strain evidence="6">BJH_160</strain>
    </source>
</reference>
<evidence type="ECO:0000313" key="20">
    <source>
        <dbReference type="Proteomes" id="UP001217776"/>
    </source>
</evidence>
<dbReference type="EMBL" id="JAQNVG010000078">
    <property type="protein sequence ID" value="MDC2239146.1"/>
    <property type="molecule type" value="Genomic_DNA"/>
</dbReference>
<evidence type="ECO:0000313" key="5">
    <source>
        <dbReference type="EMBL" id="KAB4480902.1"/>
    </source>
</evidence>
<evidence type="ECO:0000313" key="3">
    <source>
        <dbReference type="EMBL" id="KAB4312161.1"/>
    </source>
</evidence>
<evidence type="ECO:0000313" key="4">
    <source>
        <dbReference type="EMBL" id="KAB4447906.1"/>
    </source>
</evidence>
<evidence type="ECO:0000313" key="16">
    <source>
        <dbReference type="Proteomes" id="UP000436858"/>
    </source>
</evidence>
<dbReference type="KEGG" id="btho:Btheta7330_02390"/>
<dbReference type="InterPro" id="IPR019999">
    <property type="entry name" value="Anth_synth_I-like"/>
</dbReference>
<dbReference type="Proteomes" id="UP000095576">
    <property type="component" value="Unassembled WGS sequence"/>
</dbReference>
<dbReference type="EMBL" id="CP083685">
    <property type="protein sequence ID" value="UYU90341.1"/>
    <property type="molecule type" value="Genomic_DNA"/>
</dbReference>
<dbReference type="EC" id="2.6.1.85" evidence="2 7"/>
<evidence type="ECO:0000313" key="13">
    <source>
        <dbReference type="Proteomes" id="UP000095576"/>
    </source>
</evidence>
<proteinExistence type="predicted"/>
<sequence>MQLYTREETIRKINHLGQSCRPFIFIINYLQDASYIEEVASVDPSEVVYNLNGFTNQSSSKDVLSCFEEPVHWNSYPESFDSYRRSFDIVQRNIFAGNSFLTNLTCRTPIETNLSLKDIFFRSKAMYKLWVRDQFTVFSPEIFVRIQQGKISSYPMKGTLDASLPSAVRQLMDDPKEAAEHATIVDLIRNDLSIVADRVSVSRYRYIDKLQTNRGTILQTSSEIQGTLPDNYRENLGHILFKLLPAGSITGAPKKKTMQIISEAETYERGFYTGVMGYFDGSSLDSAVMIRFVEQEGDRMYFKSGGGITCRSEVESEYHEMKQKVYVPIY</sequence>
<dbReference type="GO" id="GO:0000162">
    <property type="term" value="P:L-tryptophan biosynthetic process"/>
    <property type="evidence" value="ECO:0007669"/>
    <property type="project" value="TreeGrafter"/>
</dbReference>
<dbReference type="Proteomes" id="UP000283616">
    <property type="component" value="Unassembled WGS sequence"/>
</dbReference>
<dbReference type="GeneID" id="60926736"/>
<dbReference type="Proteomes" id="UP000440614">
    <property type="component" value="Unassembled WGS sequence"/>
</dbReference>
<keyword evidence="7" id="KW-0032">Aminotransferase</keyword>
<evidence type="ECO:0000313" key="7">
    <source>
        <dbReference type="EMBL" id="MDC2239146.1"/>
    </source>
</evidence>
<evidence type="ECO:0000313" key="10">
    <source>
        <dbReference type="EMBL" id="UYU67729.1"/>
    </source>
</evidence>
<dbReference type="InterPro" id="IPR005801">
    <property type="entry name" value="ADC_synthase"/>
</dbReference>
<organism evidence="7 20">
    <name type="scientific">Bacteroides thetaiotaomicron</name>
    <dbReference type="NCBI Taxonomy" id="818"/>
    <lineage>
        <taxon>Bacteria</taxon>
        <taxon>Pseudomonadati</taxon>
        <taxon>Bacteroidota</taxon>
        <taxon>Bacteroidia</taxon>
        <taxon>Bacteroidales</taxon>
        <taxon>Bacteroidaceae</taxon>
        <taxon>Bacteroides</taxon>
    </lineage>
</organism>
<dbReference type="AlphaFoldDB" id="A0A0P0FN65"/>
<dbReference type="Proteomes" id="UP001156216">
    <property type="component" value="Chromosome"/>
</dbReference>
<dbReference type="Proteomes" id="UP001162960">
    <property type="component" value="Chromosome"/>
</dbReference>
<dbReference type="Proteomes" id="UP000436858">
    <property type="component" value="Unassembled WGS sequence"/>
</dbReference>
<evidence type="ECO:0000313" key="14">
    <source>
        <dbReference type="Proteomes" id="UP000283616"/>
    </source>
</evidence>
<protein>
    <submittedName>
        <fullName evidence="7">Aminodeoxychorismate synthase component I</fullName>
    </submittedName>
    <submittedName>
        <fullName evidence="2">Para-aminobenzoate synthase component I</fullName>
        <ecNumber evidence="2 7">2.6.1.85</ecNumber>
    </submittedName>
</protein>
<evidence type="ECO:0000259" key="1">
    <source>
        <dbReference type="Pfam" id="PF00425"/>
    </source>
</evidence>
<dbReference type="EMBL" id="CP083681">
    <property type="protein sequence ID" value="UYU70804.1"/>
    <property type="molecule type" value="Genomic_DNA"/>
</dbReference>
<evidence type="ECO:0000313" key="12">
    <source>
        <dbReference type="EMBL" id="UYU90341.1"/>
    </source>
</evidence>
<dbReference type="PANTHER" id="PTHR11236">
    <property type="entry name" value="AMINOBENZOATE/ANTHRANILATE SYNTHASE"/>
    <property type="match status" value="1"/>
</dbReference>
<evidence type="ECO:0000313" key="18">
    <source>
        <dbReference type="Proteomes" id="UP000460317"/>
    </source>
</evidence>
<evidence type="ECO:0000313" key="6">
    <source>
        <dbReference type="EMBL" id="MCE9237204.1"/>
    </source>
</evidence>
<keyword evidence="7" id="KW-0808">Transferase</keyword>
<dbReference type="Proteomes" id="UP000460317">
    <property type="component" value="Unassembled WGS sequence"/>
</dbReference>
<reference evidence="16 17" key="3">
    <citation type="journal article" date="2019" name="Nat. Med.">
        <title>A library of human gut bacterial isolates paired with longitudinal multiomics data enables mechanistic microbiome research.</title>
        <authorList>
            <person name="Poyet M."/>
            <person name="Groussin M."/>
            <person name="Gibbons S.M."/>
            <person name="Avila-Pacheco J."/>
            <person name="Jiang X."/>
            <person name="Kearney S.M."/>
            <person name="Perrotta A.R."/>
            <person name="Berdy B."/>
            <person name="Zhao S."/>
            <person name="Lieberman T.D."/>
            <person name="Swanson P.K."/>
            <person name="Smith M."/>
            <person name="Roesemann S."/>
            <person name="Alexander J.E."/>
            <person name="Rich S.A."/>
            <person name="Livny J."/>
            <person name="Vlamakis H."/>
            <person name="Clish C."/>
            <person name="Bullock K."/>
            <person name="Deik A."/>
            <person name="Scott J."/>
            <person name="Pierce K.A."/>
            <person name="Xavier R.J."/>
            <person name="Alm E.J."/>
        </authorList>
    </citation>
    <scope>NUCLEOTIDE SEQUENCE [LARGE SCALE GENOMIC DNA]</scope>
    <source>
        <strain evidence="5 16">BIOML-A162</strain>
        <strain evidence="4 18">BIOML-A165</strain>
        <strain evidence="3 17">BIOML-A188</strain>
    </source>
</reference>
<reference evidence="10 19" key="4">
    <citation type="submission" date="2021-06" db="EMBL/GenBank/DDBJ databases">
        <title>Interrogation of the integrated mobile genetic elements in gut-associated Bacteroides with a consensus prediction approach.</title>
        <authorList>
            <person name="Campbell D.E."/>
            <person name="Leigh J.R."/>
            <person name="Kim T."/>
            <person name="England W."/>
            <person name="Whitaker R.J."/>
            <person name="Degnan P.H."/>
        </authorList>
    </citation>
    <scope>NUCLEOTIDE SEQUENCE</scope>
    <source>
        <strain evidence="12">VPI-3443</strain>
        <strain evidence="11">VPI-BTDOT2</strain>
        <strain evidence="10 19">WAL8669</strain>
    </source>
</reference>
<dbReference type="EMBL" id="WCSB01000034">
    <property type="protein sequence ID" value="KAB4447906.1"/>
    <property type="molecule type" value="Genomic_DNA"/>
</dbReference>
<dbReference type="RefSeq" id="WP_008765632.1">
    <property type="nucleotide sequence ID" value="NZ_BAABXH010000002.1"/>
</dbReference>
<dbReference type="PANTHER" id="PTHR11236:SF50">
    <property type="entry name" value="AMINODEOXYCHORISMATE SYNTHASE COMPONENT 1"/>
    <property type="match status" value="1"/>
</dbReference>
<gene>
    <name evidence="2" type="primary">pabB</name>
    <name evidence="9" type="ORF">DW011_08160</name>
    <name evidence="8" type="ORF">DW780_05155</name>
    <name evidence="2" type="ORF">ERS852511_00400</name>
    <name evidence="5" type="ORF">GAN91_14960</name>
    <name evidence="4" type="ORF">GAN93_22930</name>
    <name evidence="3" type="ORF">GAO51_12455</name>
    <name evidence="6" type="ORF">K0H07_08535</name>
    <name evidence="11" type="ORF">KQP59_21380</name>
    <name evidence="10" type="ORF">KQP68_05480</name>
    <name evidence="12" type="ORF">KQP74_20765</name>
    <name evidence="7" type="ORF">PO127_25710</name>
</gene>
<dbReference type="EMBL" id="CP083680">
    <property type="protein sequence ID" value="UYU67729.1"/>
    <property type="molecule type" value="Genomic_DNA"/>
</dbReference>
<dbReference type="EMBL" id="QROV01000007">
    <property type="protein sequence ID" value="RHL61187.1"/>
    <property type="molecule type" value="Genomic_DNA"/>
</dbReference>
<name>A0A0P0FN65_BACT4</name>
<evidence type="ECO:0000313" key="15">
    <source>
        <dbReference type="Proteomes" id="UP000284785"/>
    </source>
</evidence>
<dbReference type="Proteomes" id="UP001156218">
    <property type="component" value="Chromosome"/>
</dbReference>
<dbReference type="EMBL" id="QSJP01000003">
    <property type="protein sequence ID" value="RHD90366.1"/>
    <property type="molecule type" value="Genomic_DNA"/>
</dbReference>